<dbReference type="PATRIC" id="fig|1679170.3.peg.1395"/>
<organism evidence="1 2">
    <name type="scientific">Peribacillus loiseleuriae</name>
    <dbReference type="NCBI Taxonomy" id="1679170"/>
    <lineage>
        <taxon>Bacteria</taxon>
        <taxon>Bacillati</taxon>
        <taxon>Bacillota</taxon>
        <taxon>Bacilli</taxon>
        <taxon>Bacillales</taxon>
        <taxon>Bacillaceae</taxon>
        <taxon>Peribacillus</taxon>
    </lineage>
</organism>
<keyword evidence="2" id="KW-1185">Reference proteome</keyword>
<dbReference type="Proteomes" id="UP000037146">
    <property type="component" value="Unassembled WGS sequence"/>
</dbReference>
<evidence type="ECO:0000313" key="1">
    <source>
        <dbReference type="EMBL" id="KMY49212.1"/>
    </source>
</evidence>
<accession>A0A0K9GSF4</accession>
<dbReference type="OrthoDB" id="2932096at2"/>
<name>A0A0K9GSF4_9BACI</name>
<evidence type="ECO:0000313" key="2">
    <source>
        <dbReference type="Proteomes" id="UP000037146"/>
    </source>
</evidence>
<gene>
    <name evidence="1" type="ORF">AC625_06485</name>
</gene>
<dbReference type="RefSeq" id="WP_049680544.1">
    <property type="nucleotide sequence ID" value="NZ_LFZW01000001.1"/>
</dbReference>
<protein>
    <recommendedName>
        <fullName evidence="3">IDEAL domain-containing protein</fullName>
    </recommendedName>
</protein>
<sequence>MKAKDSILNEGDWIILKGNFRFSGYIEKVSLIRKQYYVWFTRTPIETEINSPMWVDFNCAVLYEFSLEDDDLYSMMDFALDTEDRQWFDELQDKLPQELPF</sequence>
<comment type="caution">
    <text evidence="1">The sequence shown here is derived from an EMBL/GenBank/DDBJ whole genome shotgun (WGS) entry which is preliminary data.</text>
</comment>
<evidence type="ECO:0008006" key="3">
    <source>
        <dbReference type="Google" id="ProtNLM"/>
    </source>
</evidence>
<dbReference type="AlphaFoldDB" id="A0A0K9GSF4"/>
<dbReference type="EMBL" id="LFZW01000001">
    <property type="protein sequence ID" value="KMY49212.1"/>
    <property type="molecule type" value="Genomic_DNA"/>
</dbReference>
<reference evidence="2" key="1">
    <citation type="submission" date="2015-07" db="EMBL/GenBank/DDBJ databases">
        <title>Genome sequencing project for genomic taxonomy and phylogenomics of Bacillus-like bacteria.</title>
        <authorList>
            <person name="Liu B."/>
            <person name="Wang J."/>
            <person name="Zhu Y."/>
            <person name="Liu G."/>
            <person name="Chen Q."/>
            <person name="Chen Z."/>
            <person name="Lan J."/>
            <person name="Che J."/>
            <person name="Ge C."/>
            <person name="Shi H."/>
            <person name="Pan Z."/>
            <person name="Liu X."/>
        </authorList>
    </citation>
    <scope>NUCLEOTIDE SEQUENCE [LARGE SCALE GENOMIC DNA]</scope>
    <source>
        <strain evidence="2">FJAT-27997</strain>
    </source>
</reference>
<dbReference type="STRING" id="1679170.AC625_06485"/>
<proteinExistence type="predicted"/>